<feature type="chain" id="PRO_5047519483" evidence="1">
    <location>
        <begin position="20"/>
        <end position="287"/>
    </location>
</feature>
<dbReference type="PANTHER" id="PTHR40572">
    <property type="entry name" value="PROTEIN BAX"/>
    <property type="match status" value="1"/>
</dbReference>
<evidence type="ECO:0000259" key="2">
    <source>
        <dbReference type="Pfam" id="PF01832"/>
    </source>
</evidence>
<feature type="signal peptide" evidence="1">
    <location>
        <begin position="1"/>
        <end position="19"/>
    </location>
</feature>
<keyword evidence="4" id="KW-1185">Reference proteome</keyword>
<reference evidence="3 4" key="1">
    <citation type="submission" date="2023-03" db="EMBL/GenBank/DDBJ databases">
        <title>Draft genome sequence of Thalassotalea eurytherma JCM 18482T.</title>
        <authorList>
            <person name="Sawabe T."/>
        </authorList>
    </citation>
    <scope>NUCLEOTIDE SEQUENCE [LARGE SCALE GENOMIC DNA]</scope>
    <source>
        <strain evidence="3 4">JCM 18482</strain>
    </source>
</reference>
<accession>A0ABQ6H3Y2</accession>
<feature type="domain" description="Mannosyl-glycoprotein endo-beta-N-acetylglucosamidase-like" evidence="2">
    <location>
        <begin position="144"/>
        <end position="231"/>
    </location>
</feature>
<evidence type="ECO:0000313" key="4">
    <source>
        <dbReference type="Proteomes" id="UP001157133"/>
    </source>
</evidence>
<keyword evidence="1" id="KW-0732">Signal</keyword>
<dbReference type="Proteomes" id="UP001157133">
    <property type="component" value="Unassembled WGS sequence"/>
</dbReference>
<name>A0ABQ6H3Y2_9GAMM</name>
<dbReference type="InterPro" id="IPR053195">
    <property type="entry name" value="Bax-like"/>
</dbReference>
<comment type="caution">
    <text evidence="3">The sequence shown here is derived from an EMBL/GenBank/DDBJ whole genome shotgun (WGS) entry which is preliminary data.</text>
</comment>
<evidence type="ECO:0000313" key="3">
    <source>
        <dbReference type="EMBL" id="GLX82312.1"/>
    </source>
</evidence>
<evidence type="ECO:0000256" key="1">
    <source>
        <dbReference type="SAM" id="SignalP"/>
    </source>
</evidence>
<gene>
    <name evidence="3" type="primary">bax</name>
    <name evidence="3" type="ORF">theurythT_17640</name>
</gene>
<sequence>MKKFSVKALAIAVFAVVLAYPFTKPTTAPQSEVAPSPDAMEKEDKQAIKINQKKEHEKEQPYTGKVPNFAQYKDVKQKKTAFFNYLRPVVENQNQQILAQRTQLLTLAEKLGLEEILTDQEIQWLDDLAKQYRVRNIDSPMLQIQHLQKRVDVVPVELVLVQGANESAWGTSRFAREGLNLFGMWCYQKGCGMVPNSRTEGLTHEVASYETLEETVAAYLRNLNTNNAYLVFRSIREQLRASEQPLTAEILATGLLPYSERGSDYVLELTNMLRHNQAFFNGAETAP</sequence>
<protein>
    <submittedName>
        <fullName evidence="3">Glucosaminidase</fullName>
    </submittedName>
</protein>
<dbReference type="EMBL" id="BSSU01000008">
    <property type="protein sequence ID" value="GLX82312.1"/>
    <property type="molecule type" value="Genomic_DNA"/>
</dbReference>
<dbReference type="RefSeq" id="WP_284207673.1">
    <property type="nucleotide sequence ID" value="NZ_BSSU01000008.1"/>
</dbReference>
<dbReference type="PANTHER" id="PTHR40572:SF1">
    <property type="entry name" value="PROTEIN BAX"/>
    <property type="match status" value="1"/>
</dbReference>
<organism evidence="3 4">
    <name type="scientific">Thalassotalea eurytherma</name>
    <dbReference type="NCBI Taxonomy" id="1144278"/>
    <lineage>
        <taxon>Bacteria</taxon>
        <taxon>Pseudomonadati</taxon>
        <taxon>Pseudomonadota</taxon>
        <taxon>Gammaproteobacteria</taxon>
        <taxon>Alteromonadales</taxon>
        <taxon>Colwelliaceae</taxon>
        <taxon>Thalassotalea</taxon>
    </lineage>
</organism>
<proteinExistence type="predicted"/>
<dbReference type="Pfam" id="PF01832">
    <property type="entry name" value="Glucosaminidase"/>
    <property type="match status" value="1"/>
</dbReference>
<dbReference type="InterPro" id="IPR002901">
    <property type="entry name" value="MGlyc_endo_b_GlcNAc-like_dom"/>
</dbReference>
<dbReference type="Gene3D" id="1.10.530.10">
    <property type="match status" value="1"/>
</dbReference>